<dbReference type="FunFam" id="1.10.579.10:FF:000003">
    <property type="entry name" value="Deoxyribodipyrimidine photo-lyase"/>
    <property type="match status" value="1"/>
</dbReference>
<name>A0A1J5S962_9ZZZZ</name>
<dbReference type="Pfam" id="PF03441">
    <property type="entry name" value="FAD_binding_7"/>
    <property type="match status" value="1"/>
</dbReference>
<feature type="domain" description="Photolyase/cryptochrome alpha/beta" evidence="6">
    <location>
        <begin position="5"/>
        <end position="135"/>
    </location>
</feature>
<dbReference type="PROSITE" id="PS51645">
    <property type="entry name" value="PHR_CRY_ALPHA_BETA"/>
    <property type="match status" value="1"/>
</dbReference>
<dbReference type="GO" id="GO:0003904">
    <property type="term" value="F:deoxyribodipyrimidine photo-lyase activity"/>
    <property type="evidence" value="ECO:0007669"/>
    <property type="project" value="UniProtKB-EC"/>
</dbReference>
<dbReference type="PANTHER" id="PTHR11455:SF9">
    <property type="entry name" value="CRYPTOCHROME CIRCADIAN CLOCK 5 ISOFORM X1"/>
    <property type="match status" value="1"/>
</dbReference>
<evidence type="ECO:0000256" key="5">
    <source>
        <dbReference type="ARBA" id="ARBA00022991"/>
    </source>
</evidence>
<evidence type="ECO:0000256" key="1">
    <source>
        <dbReference type="ARBA" id="ARBA00001932"/>
    </source>
</evidence>
<dbReference type="GO" id="GO:0009416">
    <property type="term" value="P:response to light stimulus"/>
    <property type="evidence" value="ECO:0007669"/>
    <property type="project" value="TreeGrafter"/>
</dbReference>
<dbReference type="InterPro" id="IPR018394">
    <property type="entry name" value="DNA_photolyase_1_CS_C"/>
</dbReference>
<organism evidence="7">
    <name type="scientific">mine drainage metagenome</name>
    <dbReference type="NCBI Taxonomy" id="410659"/>
    <lineage>
        <taxon>unclassified sequences</taxon>
        <taxon>metagenomes</taxon>
        <taxon>ecological metagenomes</taxon>
    </lineage>
</organism>
<dbReference type="InterPro" id="IPR005101">
    <property type="entry name" value="Cryptochr/Photolyase_FAD-bd"/>
</dbReference>
<dbReference type="AlphaFoldDB" id="A0A1J5S962"/>
<keyword evidence="3" id="KW-0285">Flavoprotein</keyword>
<comment type="cofactor">
    <cofactor evidence="1">
        <name>(6R)-5,10-methylene-5,6,7,8-tetrahydrofolate</name>
        <dbReference type="ChEBI" id="CHEBI:15636"/>
    </cofactor>
</comment>
<dbReference type="Gene3D" id="1.25.40.80">
    <property type="match status" value="1"/>
</dbReference>
<evidence type="ECO:0000256" key="3">
    <source>
        <dbReference type="ARBA" id="ARBA00022630"/>
    </source>
</evidence>
<comment type="cofactor">
    <cofactor evidence="2">
        <name>FAD</name>
        <dbReference type="ChEBI" id="CHEBI:57692"/>
    </cofactor>
</comment>
<dbReference type="InterPro" id="IPR014729">
    <property type="entry name" value="Rossmann-like_a/b/a_fold"/>
</dbReference>
<dbReference type="GO" id="GO:0071949">
    <property type="term" value="F:FAD binding"/>
    <property type="evidence" value="ECO:0007669"/>
    <property type="project" value="TreeGrafter"/>
</dbReference>
<dbReference type="EC" id="4.1.99.3" evidence="7"/>
<dbReference type="Pfam" id="PF00875">
    <property type="entry name" value="DNA_photolyase"/>
    <property type="match status" value="1"/>
</dbReference>
<dbReference type="GO" id="GO:0003677">
    <property type="term" value="F:DNA binding"/>
    <property type="evidence" value="ECO:0007669"/>
    <property type="project" value="TreeGrafter"/>
</dbReference>
<dbReference type="PANTHER" id="PTHR11455">
    <property type="entry name" value="CRYPTOCHROME"/>
    <property type="match status" value="1"/>
</dbReference>
<accession>A0A1J5S962</accession>
<dbReference type="PROSITE" id="PS00394">
    <property type="entry name" value="DNA_PHOTOLYASES_1_1"/>
    <property type="match status" value="1"/>
</dbReference>
<protein>
    <submittedName>
        <fullName evidence="7">Deoxyribodipyrimidine photo-lyase</fullName>
        <ecNumber evidence="7">4.1.99.3</ecNumber>
    </submittedName>
</protein>
<evidence type="ECO:0000259" key="6">
    <source>
        <dbReference type="PROSITE" id="PS51645"/>
    </source>
</evidence>
<gene>
    <name evidence="7" type="primary">phrA_4</name>
    <name evidence="7" type="ORF">GALL_134090</name>
</gene>
<dbReference type="Gene3D" id="3.40.50.620">
    <property type="entry name" value="HUPs"/>
    <property type="match status" value="1"/>
</dbReference>
<dbReference type="SUPFAM" id="SSF48173">
    <property type="entry name" value="Cryptochrome/photolyase FAD-binding domain"/>
    <property type="match status" value="1"/>
</dbReference>
<dbReference type="GO" id="GO:0006950">
    <property type="term" value="P:response to stress"/>
    <property type="evidence" value="ECO:0007669"/>
    <property type="project" value="UniProtKB-ARBA"/>
</dbReference>
<evidence type="ECO:0000256" key="2">
    <source>
        <dbReference type="ARBA" id="ARBA00001974"/>
    </source>
</evidence>
<evidence type="ECO:0000256" key="4">
    <source>
        <dbReference type="ARBA" id="ARBA00022827"/>
    </source>
</evidence>
<dbReference type="SUPFAM" id="SSF52425">
    <property type="entry name" value="Cryptochrome/photolyase, N-terminal domain"/>
    <property type="match status" value="1"/>
</dbReference>
<dbReference type="Gene3D" id="1.10.579.10">
    <property type="entry name" value="DNA Cyclobutane Dipyrimidine Photolyase, subunit A, domain 3"/>
    <property type="match status" value="1"/>
</dbReference>
<sequence>MFRYNHTICWFRRDLRLHDHAALYHALKQSRVVYCVFVFDTRILNQLENKQDRRVEFIWHSLCELREMLQQQGGTLYVVHASAEEAIPRLARELNAQAVFCNKDYEPNALQRDATIEASLAQIEIAFHSYKDQVIFEQSEVLTGSGKPFSVFTPYKNAWLKKLNDFYLRAYPTERYFSALAPYDAQRDIVIGAIPSLESLGFAQTNLQSMALPTGVSGAEKLFADFMQRLAVYQEARNYPSVKGVSYLSTHLRFGTISIRYLASQAYRTTGVGAQTWLNELIWREFYQMLLFQYPRLGQGQAFKPQFHAIPFTNDGAKFSAWCEARTGYPLVDAAMRQLNQTGYMHNRLRMVTASFLVKDLHVDWRWGERYFAQYLLDFDLASNNGGWQWSASTGCDAQPWFRIFNPITQSEKFDAQGKFIRRYIPELAQCLDKWIHAPWLMPAQEQQRCGILIGQHYPAPIVDHAVARVKTLELYQEASQSFVT</sequence>
<reference evidence="7" key="1">
    <citation type="submission" date="2016-10" db="EMBL/GenBank/DDBJ databases">
        <title>Sequence of Gallionella enrichment culture.</title>
        <authorList>
            <person name="Poehlein A."/>
            <person name="Muehling M."/>
            <person name="Daniel R."/>
        </authorList>
    </citation>
    <scope>NUCLEOTIDE SEQUENCE</scope>
</reference>
<comment type="caution">
    <text evidence="7">The sequence shown here is derived from an EMBL/GenBank/DDBJ whole genome shotgun (WGS) entry which is preliminary data.</text>
</comment>
<dbReference type="EMBL" id="MLJW01000057">
    <property type="protein sequence ID" value="OIR04475.1"/>
    <property type="molecule type" value="Genomic_DNA"/>
</dbReference>
<dbReference type="PROSITE" id="PS00691">
    <property type="entry name" value="DNA_PHOTOLYASES_1_2"/>
    <property type="match status" value="1"/>
</dbReference>
<dbReference type="GO" id="GO:0006139">
    <property type="term" value="P:nucleobase-containing compound metabolic process"/>
    <property type="evidence" value="ECO:0007669"/>
    <property type="project" value="UniProtKB-ARBA"/>
</dbReference>
<keyword evidence="5" id="KW-0157">Chromophore</keyword>
<keyword evidence="7" id="KW-0456">Lyase</keyword>
<keyword evidence="4" id="KW-0274">FAD</keyword>
<dbReference type="InterPro" id="IPR002081">
    <property type="entry name" value="Cryptochrome/DNA_photolyase_1"/>
</dbReference>
<dbReference type="PRINTS" id="PR00147">
    <property type="entry name" value="DNAPHOTLYASE"/>
</dbReference>
<proteinExistence type="predicted"/>
<dbReference type="InterPro" id="IPR036134">
    <property type="entry name" value="Crypto/Photolyase_FAD-like_sf"/>
</dbReference>
<dbReference type="InterPro" id="IPR036155">
    <property type="entry name" value="Crypto/Photolyase_N_sf"/>
</dbReference>
<dbReference type="InterPro" id="IPR006050">
    <property type="entry name" value="DNA_photolyase_N"/>
</dbReference>
<evidence type="ECO:0000313" key="7">
    <source>
        <dbReference type="EMBL" id="OIR04475.1"/>
    </source>
</evidence>